<feature type="compositionally biased region" description="Low complexity" evidence="1">
    <location>
        <begin position="1026"/>
        <end position="1048"/>
    </location>
</feature>
<feature type="compositionally biased region" description="Polar residues" evidence="1">
    <location>
        <begin position="505"/>
        <end position="519"/>
    </location>
</feature>
<reference evidence="2" key="1">
    <citation type="journal article" date="2020" name="New Phytol.">
        <title>Comparative genomics reveals dynamic genome evolution in host specialist ectomycorrhizal fungi.</title>
        <authorList>
            <person name="Lofgren L.A."/>
            <person name="Nguyen N.H."/>
            <person name="Vilgalys R."/>
            <person name="Ruytinx J."/>
            <person name="Liao H.L."/>
            <person name="Branco S."/>
            <person name="Kuo A."/>
            <person name="LaButti K."/>
            <person name="Lipzen A."/>
            <person name="Andreopoulos W."/>
            <person name="Pangilinan J."/>
            <person name="Riley R."/>
            <person name="Hundley H."/>
            <person name="Na H."/>
            <person name="Barry K."/>
            <person name="Grigoriev I.V."/>
            <person name="Stajich J.E."/>
            <person name="Kennedy P.G."/>
        </authorList>
    </citation>
    <scope>NUCLEOTIDE SEQUENCE</scope>
    <source>
        <strain evidence="2">S12</strain>
    </source>
</reference>
<dbReference type="GeneID" id="64599222"/>
<feature type="region of interest" description="Disordered" evidence="1">
    <location>
        <begin position="853"/>
        <end position="882"/>
    </location>
</feature>
<dbReference type="Proteomes" id="UP000719766">
    <property type="component" value="Unassembled WGS sequence"/>
</dbReference>
<evidence type="ECO:0000256" key="1">
    <source>
        <dbReference type="SAM" id="MobiDB-lite"/>
    </source>
</evidence>
<feature type="compositionally biased region" description="Basic and acidic residues" evidence="1">
    <location>
        <begin position="17"/>
        <end position="26"/>
    </location>
</feature>
<accession>A0A9P7E2S9</accession>
<sequence>MHRTSLVQVSVIRDKVDDGVETRDGNGPEDPVNGYPVEEDEPVDGMVDIYKNLGRRMAMESLGLIWREGPQWMGKARNQLWEGPWGMGKTLPSWACFAFALGLFLGRYTLLQTYSHISGVSIIHLSLVNLTALVTLHHFQISSHTFIYDIATRQSVKTLLIGYHYRPTDVINVTSICAQTATSHLLAHLLAKLKQAPFASLDIHLLVAGARQGLSVPLTADQPAICLLKIQGQLSLSLANLAVRVSPWARRHPHARRRAGPKSVMVDDNNDDSDPQESSTTRRRPPPKPRPLARSKRSSPMTSSAEEEIFEASFSRCSSIIQKTPDVDTDQQSCPSHVQLADGTSLTRAEFNSLADEEICADTQDGDVETTAPALVAEAHSTTASKDPNPASEIQSNDPNGGTSATPTESHNTGHGSKDHGKDTSAACADSHSAEDGRNNSATPATGRPHRSCGGKSYAPDRNNGEESSPSDSDWAADQELRKKGQRAAVDAAANDGDDDEGVPASNSLSPSRLMATQKQKSKVMVDVNENNDSEDEDFVKIKGRIPQAGISKAQELGKNTLEAARAIGKEYGKSARTILIQAGLTMKATRKESPWNQHQTWFAATCPPPKGVSGAVLPADLKAWRVKQRAHYKAHPHGDPQHASVWKEILENWDRAVAGSTEDLTSRSAAGLMMAVRDAFTKSASYWHHTHGIHIAGVAIFPGDKEAGHQASGLFAGSDMVKALINSHQLDIKHWLDELTTILKYKDLEAAHAKGKTFSLLPPSSTTPNGTLLCNGKPARDRNRKVVPMIISEKFAEAGHPLKTSNSRWLTMLDILYAEKLCIHDWPAGVPPPGPDFDLKALSASQLCLDDDNDDSKAEAAKAKKRKGKSKKSDDKGMKMGPIAEEPSVVLHISRWPESDILALEMQASNVCLIPLVIDTDSRVVHALQDSEKCIKDLPQDDTPRRRNNELRTQLLELRAQPWELHAPIRKLRAPIRQLHASIRQLRASTMQLRAPTVKLRALETPRSRHPTNRVFDDLPPLSPSTPSSQFSSPPPISRSSTPVPTSDYSHVRSRSRYKPSCNGALRHQHAYDDVMPTYNSDICKRTRPHYESAQETEDLERETVEERHRVRVHDNSHIHSGRAQSQIVSTSRSRLPSYFSVVPPSRTGSSVVPTSRASSSQCRHYPTVRSPHIRPASPDCRLIIEEDEYY</sequence>
<dbReference type="EMBL" id="JABBWE010000001">
    <property type="protein sequence ID" value="KAG1809893.1"/>
    <property type="molecule type" value="Genomic_DNA"/>
</dbReference>
<keyword evidence="3" id="KW-1185">Reference proteome</keyword>
<feature type="compositionally biased region" description="Basic residues" evidence="1">
    <location>
        <begin position="281"/>
        <end position="297"/>
    </location>
</feature>
<gene>
    <name evidence="2" type="ORF">HD556DRAFT_1435627</name>
</gene>
<evidence type="ECO:0000313" key="3">
    <source>
        <dbReference type="Proteomes" id="UP000719766"/>
    </source>
</evidence>
<dbReference type="AlphaFoldDB" id="A0A9P7E2S9"/>
<feature type="region of interest" description="Disordered" evidence="1">
    <location>
        <begin position="17"/>
        <end position="38"/>
    </location>
</feature>
<proteinExistence type="predicted"/>
<feature type="region of interest" description="Disordered" evidence="1">
    <location>
        <begin position="1145"/>
        <end position="1172"/>
    </location>
</feature>
<feature type="region of interest" description="Disordered" evidence="1">
    <location>
        <begin position="249"/>
        <end position="309"/>
    </location>
</feature>
<feature type="compositionally biased region" description="Low complexity" evidence="1">
    <location>
        <begin position="1151"/>
        <end position="1162"/>
    </location>
</feature>
<feature type="region of interest" description="Disordered" evidence="1">
    <location>
        <begin position="380"/>
        <end position="522"/>
    </location>
</feature>
<feature type="region of interest" description="Disordered" evidence="1">
    <location>
        <begin position="1004"/>
        <end position="1062"/>
    </location>
</feature>
<dbReference type="OrthoDB" id="2673524at2759"/>
<feature type="compositionally biased region" description="Basic residues" evidence="1">
    <location>
        <begin position="249"/>
        <end position="260"/>
    </location>
</feature>
<name>A0A9P7E2S9_9AGAM</name>
<protein>
    <submittedName>
        <fullName evidence="2">Uncharacterized protein</fullName>
    </submittedName>
</protein>
<organism evidence="2 3">
    <name type="scientific">Suillus plorans</name>
    <dbReference type="NCBI Taxonomy" id="116603"/>
    <lineage>
        <taxon>Eukaryota</taxon>
        <taxon>Fungi</taxon>
        <taxon>Dikarya</taxon>
        <taxon>Basidiomycota</taxon>
        <taxon>Agaricomycotina</taxon>
        <taxon>Agaricomycetes</taxon>
        <taxon>Agaricomycetidae</taxon>
        <taxon>Boletales</taxon>
        <taxon>Suillineae</taxon>
        <taxon>Suillaceae</taxon>
        <taxon>Suillus</taxon>
    </lineage>
</organism>
<evidence type="ECO:0000313" key="2">
    <source>
        <dbReference type="EMBL" id="KAG1809893.1"/>
    </source>
</evidence>
<feature type="compositionally biased region" description="Polar residues" evidence="1">
    <location>
        <begin position="380"/>
        <end position="415"/>
    </location>
</feature>
<comment type="caution">
    <text evidence="2">The sequence shown here is derived from an EMBL/GenBank/DDBJ whole genome shotgun (WGS) entry which is preliminary data.</text>
</comment>
<dbReference type="RefSeq" id="XP_041167558.1">
    <property type="nucleotide sequence ID" value="XM_041305458.1"/>
</dbReference>